<gene>
    <name evidence="1" type="ORF">CUU66_22575</name>
</gene>
<sequence length="80" mass="9232">MRAAEEEIRRPSPFQNPNTEVKLFSADGSPRTLPPVRVGRCQAERRSAVIAGLFFVLLNQRLRTNTNRMYFVHEDRSEIS</sequence>
<reference evidence="1 2" key="1">
    <citation type="submission" date="2017-11" db="EMBL/GenBank/DDBJ databases">
        <title>Comparitive Functional Genomics of Dry Heat Resistant strains isolated from the Viking Spacecraft.</title>
        <authorList>
            <person name="Seuylemezian A."/>
            <person name="Cooper K."/>
            <person name="Vaishampayan P."/>
        </authorList>
    </citation>
    <scope>NUCLEOTIDE SEQUENCE [LARGE SCALE GENOMIC DNA]</scope>
    <source>
        <strain evidence="1 2">V1-29</strain>
    </source>
</reference>
<dbReference type="EMBL" id="PGUY01000085">
    <property type="protein sequence ID" value="PLT27669.1"/>
    <property type="molecule type" value="Genomic_DNA"/>
</dbReference>
<organism evidence="1 2">
    <name type="scientific">Peribacillus deserti</name>
    <dbReference type="NCBI Taxonomy" id="673318"/>
    <lineage>
        <taxon>Bacteria</taxon>
        <taxon>Bacillati</taxon>
        <taxon>Bacillota</taxon>
        <taxon>Bacilli</taxon>
        <taxon>Bacillales</taxon>
        <taxon>Bacillaceae</taxon>
        <taxon>Peribacillus</taxon>
    </lineage>
</organism>
<evidence type="ECO:0000313" key="1">
    <source>
        <dbReference type="EMBL" id="PLT27669.1"/>
    </source>
</evidence>
<accession>A0A2N5LZX3</accession>
<dbReference type="Proteomes" id="UP000234748">
    <property type="component" value="Unassembled WGS sequence"/>
</dbReference>
<dbReference type="AlphaFoldDB" id="A0A2N5LZX3"/>
<evidence type="ECO:0000313" key="2">
    <source>
        <dbReference type="Proteomes" id="UP000234748"/>
    </source>
</evidence>
<keyword evidence="2" id="KW-1185">Reference proteome</keyword>
<comment type="caution">
    <text evidence="1">The sequence shown here is derived from an EMBL/GenBank/DDBJ whole genome shotgun (WGS) entry which is preliminary data.</text>
</comment>
<name>A0A2N5LZX3_9BACI</name>
<proteinExistence type="predicted"/>
<protein>
    <submittedName>
        <fullName evidence="1">Uncharacterized protein</fullName>
    </submittedName>
</protein>